<feature type="compositionally biased region" description="Basic residues" evidence="9">
    <location>
        <begin position="1282"/>
        <end position="1300"/>
    </location>
</feature>
<feature type="compositionally biased region" description="Basic and acidic residues" evidence="9">
    <location>
        <begin position="1772"/>
        <end position="1801"/>
    </location>
</feature>
<keyword evidence="2" id="KW-0813">Transport</keyword>
<evidence type="ECO:0000256" key="1">
    <source>
        <dbReference type="ARBA" id="ARBA00004651"/>
    </source>
</evidence>
<dbReference type="Pfam" id="PF13499">
    <property type="entry name" value="EF-hand_7"/>
    <property type="match status" value="1"/>
</dbReference>
<dbReference type="PANTHER" id="PTHR33281:SF19">
    <property type="entry name" value="VOLTAGE-DEPENDENT ANION CHANNEL-FORMING PROTEIN YNEE"/>
    <property type="match status" value="1"/>
</dbReference>
<sequence>MALYAEQLPPTPSISPVYQVRKVWFGPGDRPRETRDSAARTTAISGAVLASLQGMRSTRGVPRPSTESPTRQRIRARRYTSVDWIANLRGLGTSNLLRRILGPVVCTTSVAVIVFLASALLMPQGKFLHASTTGHALLVSALGLLLVFRTNTAYSRFWEGRQIWQQILDNGRNLARAAILWREEMGSQTSAHICRLVQAFPYCMIEHLRSKKDKAMRSKLERLIGPKGELACNPQSEYSLPLSSNRPLFIVNQLAYAIREVPNGTGDKALYTNRERSWLMQNLEKLSATIGACERLVQTPVPLSYVRHTSRFLSLFMLTLPFALVDVLGPYTIPVTCFASWALFGIFEIGLVIEDPFQGVLKVEVIAETLQADIEECIRSLGALDLLDAGALGKEVKRSDASSSSYAPSRELPSTGEELSVARAASMAEDTVQDGSVDTFKPPELTNGRGRLRDVKEMNEEKRKPQVLLEIFQSYDVNGDQAIDKKEMQKVLQDSAADMDVPSDCIDVIFDEADSDGDGLLTQAEWCAWAEACLDRAEIADLVLRMPSSPLLPADSHDDTWDAEEKDEEPQEQEELPPLPEEKTEQRKRKLGQAGGSRRLLVLDDGVKLGDASAEDRGQLAGRDWTNGRTLEDQLVQKKLWAEESVDLVLESRRQLFGVAPCVSWATTPSNDAAAWLSMEGFAVVACGESFVLPGGQTPRSVDRIVAAALEQPGNAAAETDRALPISVAVGAEDRAAPTVHDHLAGSARRGFGKEGSVLQPGRNRTSCGAIYLFSELGGKAERKGHGQHDGHWFVAQAQQQRICDTGAGRMDSREIRSGSERPSASDPEDDKADKDKELMKTLADKRRAEKKEEEEERARQQFERAQEKLRLLEKRARERERMEEEERQEQLRALRGETRPPRDQPEEVQIEAEALPVYEAAPRVEEVEAPAPRVREAPRMEIHVPMPEAPAPQVEVNVPMPEVQQPCEMPAAARRLPPPPMQQPPPPSVQVRHAPRVSAPASSSVWGDTFPAPAVTSPSISGHFPDLGGVPAQSKKDKQKAAYANLAEPKAAQSWGQAHRAPPTFTLQELAKPAKKGRSAKVFSGKAELPQERDEHPDHLEPEQQGLSASSEMPQGVFHRPMEHDAPHAPLERPMERPMDRRQEGLWEEHSRPVRQGQREWDRPRGKREGQPFEMDRPRQRRGEGRDVRPERRERVPRTEIRLEKRDDGSRRDRDEKDAAAEASPTHDQEEDEVKATFKIDPQKPVRILQKSPEEKAKEKAQEQATRRDAEHIEVSVGKGKSAKGGKTQKGKAKGRGRGPRVLGEDSDVEWSEASDSEEEKQKEGPSAEVVLVSSEEESEEAVSYPKGKAKGKGKNKGKDKKGSGKKGWVRVEREEKKQEVDEEDQGVDERKEIEARLKDSRKVMESRALARAEADRQRRLLREKAAAPEPEKFETPESSPPGTPKEESVEDPQEEFQEMEETPEEIQKPDEVSVQDEMPQEDLNEEDDEPEQQEEEGDAGSPISKEEAEAEEAEEAEEVEEAADEDEDDEELPMTKGRISQEAMGRLNPVADTGLALGIGMVAVQGEEQEVDSDDLLDFETVKNKTERKAEKQTQRRVKEEHASRAAIRKEAQRQRELRAKEQRESKEQAEAAAAASEAAKPKAAAPKHEMIKLSDLRRSQREEETLDDVSAPIYEVQTNMIYEVQAPPCYEAPYPTGPPPAYKPPDVRHLVVAILKADTKPAQKPIVHTGPVTTSVQDYSTGYEGKKSYGDQDGWETWSPDDYWESEDWDARVEDPKEERRKEERRRQVEAAAEEWRQKRTHKTTGGKGSYGKGNSSYAGYASYGKGMQKGGKDLGKVGKGSAKGSKGGKAFKTMKGKGKGKY</sequence>
<dbReference type="PROSITE" id="PS50222">
    <property type="entry name" value="EF_HAND_2"/>
    <property type="match status" value="2"/>
</dbReference>
<feature type="transmembrane region" description="Helical" evidence="10">
    <location>
        <begin position="127"/>
        <end position="148"/>
    </location>
</feature>
<feature type="compositionally biased region" description="Acidic residues" evidence="9">
    <location>
        <begin position="1306"/>
        <end position="1320"/>
    </location>
</feature>
<feature type="region of interest" description="Disordered" evidence="9">
    <location>
        <begin position="429"/>
        <end position="451"/>
    </location>
</feature>
<feature type="compositionally biased region" description="Pro residues" evidence="9">
    <location>
        <begin position="977"/>
        <end position="989"/>
    </location>
</feature>
<keyword evidence="13" id="KW-1185">Reference proteome</keyword>
<dbReference type="InterPro" id="IPR044669">
    <property type="entry name" value="YneE/VCCN1/2-like"/>
</dbReference>
<evidence type="ECO:0000313" key="13">
    <source>
        <dbReference type="Proteomes" id="UP001642484"/>
    </source>
</evidence>
<keyword evidence="5" id="KW-0106">Calcium</keyword>
<feature type="region of interest" description="Disordered" evidence="9">
    <location>
        <begin position="550"/>
        <end position="593"/>
    </location>
</feature>
<feature type="compositionally biased region" description="Acidic residues" evidence="9">
    <location>
        <begin position="1450"/>
        <end position="1466"/>
    </location>
</feature>
<evidence type="ECO:0000256" key="7">
    <source>
        <dbReference type="ARBA" id="ARBA00023065"/>
    </source>
</evidence>
<evidence type="ECO:0000256" key="8">
    <source>
        <dbReference type="ARBA" id="ARBA00023136"/>
    </source>
</evidence>
<feature type="compositionally biased region" description="Basic and acidic residues" evidence="9">
    <location>
        <begin position="1649"/>
        <end position="1666"/>
    </location>
</feature>
<feature type="compositionally biased region" description="Basic and acidic residues" evidence="9">
    <location>
        <begin position="1253"/>
        <end position="1275"/>
    </location>
</feature>
<evidence type="ECO:0000256" key="6">
    <source>
        <dbReference type="ARBA" id="ARBA00022989"/>
    </source>
</evidence>
<comment type="caution">
    <text evidence="12">The sequence shown here is derived from an EMBL/GenBank/DDBJ whole genome shotgun (WGS) entry which is preliminary data.</text>
</comment>
<feature type="compositionally biased region" description="Basic residues" evidence="9">
    <location>
        <begin position="1349"/>
        <end position="1370"/>
    </location>
</feature>
<keyword evidence="6 10" id="KW-1133">Transmembrane helix</keyword>
<dbReference type="PANTHER" id="PTHR33281">
    <property type="entry name" value="UPF0187 PROTEIN YNEE"/>
    <property type="match status" value="1"/>
</dbReference>
<organism evidence="12 13">
    <name type="scientific">Durusdinium trenchii</name>
    <dbReference type="NCBI Taxonomy" id="1381693"/>
    <lineage>
        <taxon>Eukaryota</taxon>
        <taxon>Sar</taxon>
        <taxon>Alveolata</taxon>
        <taxon>Dinophyceae</taxon>
        <taxon>Suessiales</taxon>
        <taxon>Symbiodiniaceae</taxon>
        <taxon>Durusdinium</taxon>
    </lineage>
</organism>
<feature type="region of interest" description="Disordered" evidence="9">
    <location>
        <begin position="971"/>
        <end position="1547"/>
    </location>
</feature>
<dbReference type="Gene3D" id="1.10.238.10">
    <property type="entry name" value="EF-hand"/>
    <property type="match status" value="1"/>
</dbReference>
<gene>
    <name evidence="12" type="ORF">CCMP2556_LOCUS19688</name>
</gene>
<feature type="compositionally biased region" description="Acidic residues" evidence="9">
    <location>
        <begin position="1569"/>
        <end position="1580"/>
    </location>
</feature>
<comment type="subcellular location">
    <subcellularLocation>
        <location evidence="1">Cell membrane</location>
        <topology evidence="1">Multi-pass membrane protein</topology>
    </subcellularLocation>
</comment>
<dbReference type="Proteomes" id="UP001642484">
    <property type="component" value="Unassembled WGS sequence"/>
</dbReference>
<feature type="compositionally biased region" description="Acidic residues" evidence="9">
    <location>
        <begin position="561"/>
        <end position="575"/>
    </location>
</feature>
<dbReference type="SUPFAM" id="SSF47473">
    <property type="entry name" value="EF-hand"/>
    <property type="match status" value="1"/>
</dbReference>
<evidence type="ECO:0000313" key="12">
    <source>
        <dbReference type="EMBL" id="CAK9034882.1"/>
    </source>
</evidence>
<feature type="domain" description="EF-hand" evidence="11">
    <location>
        <begin position="501"/>
        <end position="536"/>
    </location>
</feature>
<accession>A0ABP0L9F5</accession>
<feature type="compositionally biased region" description="Low complexity" evidence="9">
    <location>
        <begin position="1843"/>
        <end position="1855"/>
    </location>
</feature>
<feature type="compositionally biased region" description="Acidic residues" evidence="9">
    <location>
        <begin position="1510"/>
        <end position="1534"/>
    </location>
</feature>
<feature type="compositionally biased region" description="Low complexity" evidence="9">
    <location>
        <begin position="1633"/>
        <end position="1647"/>
    </location>
</feature>
<reference evidence="12 13" key="1">
    <citation type="submission" date="2024-02" db="EMBL/GenBank/DDBJ databases">
        <authorList>
            <person name="Chen Y."/>
            <person name="Shah S."/>
            <person name="Dougan E. K."/>
            <person name="Thang M."/>
            <person name="Chan C."/>
        </authorList>
    </citation>
    <scope>NUCLEOTIDE SEQUENCE [LARGE SCALE GENOMIC DNA]</scope>
</reference>
<feature type="compositionally biased region" description="Basic and acidic residues" evidence="9">
    <location>
        <begin position="832"/>
        <end position="906"/>
    </location>
</feature>
<evidence type="ECO:0000256" key="2">
    <source>
        <dbReference type="ARBA" id="ARBA00022448"/>
    </source>
</evidence>
<feature type="region of interest" description="Disordered" evidence="9">
    <location>
        <begin position="808"/>
        <end position="909"/>
    </location>
</feature>
<feature type="compositionally biased region" description="Basic and acidic residues" evidence="9">
    <location>
        <begin position="1582"/>
        <end position="1632"/>
    </location>
</feature>
<feature type="compositionally biased region" description="Basic and acidic residues" evidence="9">
    <location>
        <begin position="1371"/>
        <end position="1381"/>
    </location>
</feature>
<dbReference type="EMBL" id="CAXAMN010011292">
    <property type="protein sequence ID" value="CAK9034882.1"/>
    <property type="molecule type" value="Genomic_DNA"/>
</dbReference>
<evidence type="ECO:0000256" key="9">
    <source>
        <dbReference type="SAM" id="MobiDB-lite"/>
    </source>
</evidence>
<keyword evidence="7" id="KW-0406">Ion transport</keyword>
<feature type="compositionally biased region" description="Basic and acidic residues" evidence="9">
    <location>
        <begin position="1090"/>
        <end position="1103"/>
    </location>
</feature>
<feature type="domain" description="EF-hand" evidence="11">
    <location>
        <begin position="463"/>
        <end position="498"/>
    </location>
</feature>
<keyword evidence="8 10" id="KW-0472">Membrane</keyword>
<feature type="compositionally biased region" description="Basic and acidic residues" evidence="9">
    <location>
        <begin position="1121"/>
        <end position="1245"/>
    </location>
</feature>
<dbReference type="SMART" id="SM00054">
    <property type="entry name" value="EFh"/>
    <property type="match status" value="2"/>
</dbReference>
<feature type="region of interest" description="Disordered" evidence="9">
    <location>
        <begin position="1727"/>
        <end position="1819"/>
    </location>
</feature>
<dbReference type="PROSITE" id="PS00018">
    <property type="entry name" value="EF_HAND_1"/>
    <property type="match status" value="2"/>
</dbReference>
<name>A0ABP0L9F5_9DINO</name>
<feature type="region of interest" description="Disordered" evidence="9">
    <location>
        <begin position="1569"/>
        <end position="1673"/>
    </location>
</feature>
<evidence type="ECO:0000259" key="11">
    <source>
        <dbReference type="PROSITE" id="PS50222"/>
    </source>
</evidence>
<feature type="compositionally biased region" description="Acidic residues" evidence="9">
    <location>
        <begin position="1480"/>
        <end position="1500"/>
    </location>
</feature>
<feature type="transmembrane region" description="Helical" evidence="10">
    <location>
        <begin position="312"/>
        <end position="333"/>
    </location>
</feature>
<dbReference type="InterPro" id="IPR011992">
    <property type="entry name" value="EF-hand-dom_pair"/>
</dbReference>
<evidence type="ECO:0000256" key="10">
    <source>
        <dbReference type="SAM" id="Phobius"/>
    </source>
</evidence>
<keyword evidence="4 10" id="KW-0812">Transmembrane</keyword>
<evidence type="ECO:0000256" key="4">
    <source>
        <dbReference type="ARBA" id="ARBA00022692"/>
    </source>
</evidence>
<evidence type="ECO:0000256" key="3">
    <source>
        <dbReference type="ARBA" id="ARBA00022475"/>
    </source>
</evidence>
<feature type="compositionally biased region" description="Polar residues" evidence="9">
    <location>
        <begin position="1734"/>
        <end position="1743"/>
    </location>
</feature>
<dbReference type="Pfam" id="PF25539">
    <property type="entry name" value="Bestrophin_2"/>
    <property type="match status" value="1"/>
</dbReference>
<feature type="compositionally biased region" description="Basic and acidic residues" evidence="9">
    <location>
        <begin position="811"/>
        <end position="820"/>
    </location>
</feature>
<evidence type="ECO:0000256" key="5">
    <source>
        <dbReference type="ARBA" id="ARBA00022837"/>
    </source>
</evidence>
<dbReference type="InterPro" id="IPR002048">
    <property type="entry name" value="EF_hand_dom"/>
</dbReference>
<feature type="compositionally biased region" description="Low complexity" evidence="9">
    <location>
        <begin position="997"/>
        <end position="1006"/>
    </location>
</feature>
<dbReference type="InterPro" id="IPR018247">
    <property type="entry name" value="EF_Hand_1_Ca_BS"/>
</dbReference>
<feature type="region of interest" description="Disordered" evidence="9">
    <location>
        <begin position="1832"/>
        <end position="1866"/>
    </location>
</feature>
<keyword evidence="3" id="KW-1003">Cell membrane</keyword>
<proteinExistence type="predicted"/>
<protein>
    <recommendedName>
        <fullName evidence="11">EF-hand domain-containing protein</fullName>
    </recommendedName>
</protein>
<feature type="transmembrane region" description="Helical" evidence="10">
    <location>
        <begin position="100"/>
        <end position="121"/>
    </location>
</feature>
<feature type="compositionally biased region" description="Basic residues" evidence="9">
    <location>
        <begin position="1856"/>
        <end position="1866"/>
    </location>
</feature>
<dbReference type="CDD" id="cd00051">
    <property type="entry name" value="EFh"/>
    <property type="match status" value="1"/>
</dbReference>
<feature type="compositionally biased region" description="Basic and acidic residues" evidence="9">
    <location>
        <begin position="1389"/>
        <end position="1437"/>
    </location>
</feature>